<proteinExistence type="predicted"/>
<organism evidence="1 2">
    <name type="scientific">Vitis vinifera</name>
    <name type="common">Grape</name>
    <dbReference type="NCBI Taxonomy" id="29760"/>
    <lineage>
        <taxon>Eukaryota</taxon>
        <taxon>Viridiplantae</taxon>
        <taxon>Streptophyta</taxon>
        <taxon>Embryophyta</taxon>
        <taxon>Tracheophyta</taxon>
        <taxon>Spermatophyta</taxon>
        <taxon>Magnoliopsida</taxon>
        <taxon>eudicotyledons</taxon>
        <taxon>Gunneridae</taxon>
        <taxon>Pentapetalae</taxon>
        <taxon>rosids</taxon>
        <taxon>Vitales</taxon>
        <taxon>Vitaceae</taxon>
        <taxon>Viteae</taxon>
        <taxon>Vitis</taxon>
    </lineage>
</organism>
<sequence>MWQNLACGEYNELLHKDAAIMIIKGVLEAEESYFGGHTNSSKP</sequence>
<protein>
    <submittedName>
        <fullName evidence="1">Uncharacterized protein</fullName>
    </submittedName>
</protein>
<accession>A0A438JYU2</accession>
<reference evidence="1 2" key="1">
    <citation type="journal article" date="2018" name="PLoS Genet.">
        <title>Population sequencing reveals clonal diversity and ancestral inbreeding in the grapevine cultivar Chardonnay.</title>
        <authorList>
            <person name="Roach M.J."/>
            <person name="Johnson D.L."/>
            <person name="Bohlmann J."/>
            <person name="van Vuuren H.J."/>
            <person name="Jones S.J."/>
            <person name="Pretorius I.S."/>
            <person name="Schmidt S.A."/>
            <person name="Borneman A.R."/>
        </authorList>
    </citation>
    <scope>NUCLEOTIDE SEQUENCE [LARGE SCALE GENOMIC DNA]</scope>
    <source>
        <strain evidence="2">cv. Chardonnay</strain>
        <tissue evidence="1">Leaf</tissue>
    </source>
</reference>
<evidence type="ECO:0000313" key="2">
    <source>
        <dbReference type="Proteomes" id="UP000288805"/>
    </source>
</evidence>
<evidence type="ECO:0000313" key="1">
    <source>
        <dbReference type="EMBL" id="RVX14132.1"/>
    </source>
</evidence>
<dbReference type="EMBL" id="QGNW01000022">
    <property type="protein sequence ID" value="RVX14132.1"/>
    <property type="molecule type" value="Genomic_DNA"/>
</dbReference>
<gene>
    <name evidence="1" type="ORF">CK203_011462</name>
</gene>
<dbReference type="Proteomes" id="UP000288805">
    <property type="component" value="Unassembled WGS sequence"/>
</dbReference>
<comment type="caution">
    <text evidence="1">The sequence shown here is derived from an EMBL/GenBank/DDBJ whole genome shotgun (WGS) entry which is preliminary data.</text>
</comment>
<dbReference type="AlphaFoldDB" id="A0A438JYU2"/>
<name>A0A438JYU2_VITVI</name>